<accession>A0ABT5TFL8</accession>
<comment type="caution">
    <text evidence="2">The sequence shown here is derived from an EMBL/GenBank/DDBJ whole genome shotgun (WGS) entry which is preliminary data.</text>
</comment>
<protein>
    <submittedName>
        <fullName evidence="2">Uncharacterized protein</fullName>
    </submittedName>
</protein>
<dbReference type="RefSeq" id="WP_274354571.1">
    <property type="nucleotide sequence ID" value="NZ_JAQZSM010000080.1"/>
</dbReference>
<evidence type="ECO:0000256" key="1">
    <source>
        <dbReference type="SAM" id="MobiDB-lite"/>
    </source>
</evidence>
<keyword evidence="3" id="KW-1185">Reference proteome</keyword>
<evidence type="ECO:0000313" key="3">
    <source>
        <dbReference type="Proteomes" id="UP001431784"/>
    </source>
</evidence>
<dbReference type="EMBL" id="JAQZSM010000080">
    <property type="protein sequence ID" value="MDD7973919.1"/>
    <property type="molecule type" value="Genomic_DNA"/>
</dbReference>
<organism evidence="2 3">
    <name type="scientific">Roseinatronobacter alkalisoli</name>
    <dbReference type="NCBI Taxonomy" id="3028235"/>
    <lineage>
        <taxon>Bacteria</taxon>
        <taxon>Pseudomonadati</taxon>
        <taxon>Pseudomonadota</taxon>
        <taxon>Alphaproteobacteria</taxon>
        <taxon>Rhodobacterales</taxon>
        <taxon>Paracoccaceae</taxon>
        <taxon>Roseinatronobacter</taxon>
    </lineage>
</organism>
<proteinExistence type="predicted"/>
<reference evidence="2" key="1">
    <citation type="submission" date="2023-02" db="EMBL/GenBank/DDBJ databases">
        <title>Description of Roseinatronobacter alkalisoli sp. nov., an alkaliphilic bacerium isolated from soda soil.</title>
        <authorList>
            <person name="Wei W."/>
        </authorList>
    </citation>
    <scope>NUCLEOTIDE SEQUENCE</scope>
    <source>
        <strain evidence="2">HJB301</strain>
    </source>
</reference>
<evidence type="ECO:0000313" key="2">
    <source>
        <dbReference type="EMBL" id="MDD7973919.1"/>
    </source>
</evidence>
<dbReference type="Proteomes" id="UP001431784">
    <property type="component" value="Unassembled WGS sequence"/>
</dbReference>
<feature type="region of interest" description="Disordered" evidence="1">
    <location>
        <begin position="159"/>
        <end position="180"/>
    </location>
</feature>
<sequence>MEKAEYKANLRGAAIRAIEEKGHTVRDVSSGSGVPKLSRLEITNGQEKLTCAVKITTHPQGRISFTRSHDGTYKVLRDSDRVVYVCPAASDETKVFIAMFDAATVKRAFDVNFAARKGTDQEDLPMWLSPELEPGQRFIGSGFREKALWSEIIPMPDQIDESAAGDQPTTPLPPTAGEGETAMGIMDRIKAMLSGHMGVRPDQLEIDVRVKL</sequence>
<gene>
    <name evidence="2" type="ORF">PUT78_23105</name>
</gene>
<name>A0ABT5TFL8_9RHOB</name>